<evidence type="ECO:0000313" key="2">
    <source>
        <dbReference type="EMBL" id="TDW90894.1"/>
    </source>
</evidence>
<dbReference type="PANTHER" id="PTHR37291:SF1">
    <property type="entry name" value="TYPE IV METHYL-DIRECTED RESTRICTION ENZYME ECOKMCRB SUBUNIT"/>
    <property type="match status" value="1"/>
</dbReference>
<dbReference type="InterPro" id="IPR011704">
    <property type="entry name" value="ATPase_dyneun-rel_AAA"/>
</dbReference>
<dbReference type="CDD" id="cd00009">
    <property type="entry name" value="AAA"/>
    <property type="match status" value="1"/>
</dbReference>
<dbReference type="RefSeq" id="WP_134130727.1">
    <property type="nucleotide sequence ID" value="NZ_SODU01000002.1"/>
</dbReference>
<name>A0ABY2FI75_9ACTN</name>
<comment type="caution">
    <text evidence="2">The sequence shown here is derived from an EMBL/GenBank/DDBJ whole genome shotgun (WGS) entry which is preliminary data.</text>
</comment>
<gene>
    <name evidence="2" type="ORF">EV137_4725</name>
</gene>
<dbReference type="InterPro" id="IPR027417">
    <property type="entry name" value="P-loop_NTPase"/>
</dbReference>
<dbReference type="InterPro" id="IPR003593">
    <property type="entry name" value="AAA+_ATPase"/>
</dbReference>
<dbReference type="PANTHER" id="PTHR37291">
    <property type="entry name" value="5-METHYLCYTOSINE-SPECIFIC RESTRICTION ENZYME B"/>
    <property type="match status" value="1"/>
</dbReference>
<dbReference type="EMBL" id="SODU01000002">
    <property type="protein sequence ID" value="TDW90894.1"/>
    <property type="molecule type" value="Genomic_DNA"/>
</dbReference>
<dbReference type="SUPFAM" id="SSF52540">
    <property type="entry name" value="P-loop containing nucleoside triphosphate hydrolases"/>
    <property type="match status" value="1"/>
</dbReference>
<sequence length="729" mass="81333">MATMWGIHNDRPDINPVANGAVRIGWDEVGDLAEIGATRDAFKAAVAKHMPELDETSIPATAGTLYRFVHAMAEGDVVVCPNRANRTLDIGTVTGPYEFHPESQVYRHWRPVTWTRTGVPRTELSEAAQNEVSAATTLFAITTAEEEIAHLLASPQPSVEDNYAWADFYPRLTDAFLAYQSDRAALLEKVWQVAAASGRPQLFKYLQSDHRTDGSYGPLRDVDPFTVLGSFNRGIRNEARALIARAFGEEFGLQPPYPDTFAGVPVVNNLNSWYVSWENERGPHDVDSLWELCRAAIGYAAEPTEETRERLVTAFDACATGGTRKLSMGIYWIRPHTFAAYDSTNTTFLKKQFPEVAATLSLDARIDGEQFLANTEALVAWLADPGTPYNSFPELSHAAWKYLFATTPDTAPDTLDGEAIFTPIASGDPVPELTGETYDVESIRDDGCFIPTAELEPILERLRSRKNIVLQGPPGTGKTWLARRLAWALCDERGSTRVQVVQFHPSLTYEDFVRGWRPGTMGLELADGPFLDMCGQAEADPEHPYVLVIEEVNRGNPAQILGELLTLIEADKRSPEQAIRLAYPRNKDERFAVPPNLHLIGTMNVADRSLAMVDMALRRRFAFIELKPAFGDDWVQHLSGLGYDLDVLETCGNRVRSLNDTITKDSALGRQYCVGHSYFTPAVRLEQTGLDTADWWRRVVDTDVRPLLEEYWFDRPDVAEAEYRKLLGG</sequence>
<protein>
    <submittedName>
        <fullName evidence="2">5-methylcytosine-specific restriction protein B</fullName>
    </submittedName>
</protein>
<keyword evidence="3" id="KW-1185">Reference proteome</keyword>
<reference evidence="2 3" key="1">
    <citation type="submission" date="2019-03" db="EMBL/GenBank/DDBJ databases">
        <title>Genomic Encyclopedia of Type Strains, Phase III (KMG-III): the genomes of soil and plant-associated and newly described type strains.</title>
        <authorList>
            <person name="Whitman W."/>
        </authorList>
    </citation>
    <scope>NUCLEOTIDE SEQUENCE [LARGE SCALE GENOMIC DNA]</scope>
    <source>
        <strain evidence="2 3">VKMAc-2574</strain>
    </source>
</reference>
<dbReference type="InterPro" id="IPR052934">
    <property type="entry name" value="Methyl-DNA_Rec/Restrict_Enz"/>
</dbReference>
<feature type="domain" description="AAA+ ATPase" evidence="1">
    <location>
        <begin position="464"/>
        <end position="628"/>
    </location>
</feature>
<accession>A0ABY2FI75</accession>
<dbReference type="Gene3D" id="3.40.50.300">
    <property type="entry name" value="P-loop containing nucleotide triphosphate hydrolases"/>
    <property type="match status" value="1"/>
</dbReference>
<proteinExistence type="predicted"/>
<dbReference type="SMART" id="SM00382">
    <property type="entry name" value="AAA"/>
    <property type="match status" value="1"/>
</dbReference>
<evidence type="ECO:0000259" key="1">
    <source>
        <dbReference type="SMART" id="SM00382"/>
    </source>
</evidence>
<organism evidence="2 3">
    <name type="scientific">Kribbella pratensis</name>
    <dbReference type="NCBI Taxonomy" id="2512112"/>
    <lineage>
        <taxon>Bacteria</taxon>
        <taxon>Bacillati</taxon>
        <taxon>Actinomycetota</taxon>
        <taxon>Actinomycetes</taxon>
        <taxon>Propionibacteriales</taxon>
        <taxon>Kribbellaceae</taxon>
        <taxon>Kribbella</taxon>
    </lineage>
</organism>
<dbReference type="Proteomes" id="UP000295060">
    <property type="component" value="Unassembled WGS sequence"/>
</dbReference>
<dbReference type="Pfam" id="PF07728">
    <property type="entry name" value="AAA_5"/>
    <property type="match status" value="1"/>
</dbReference>
<evidence type="ECO:0000313" key="3">
    <source>
        <dbReference type="Proteomes" id="UP000295060"/>
    </source>
</evidence>